<accession>A0A927BNB1</accession>
<gene>
    <name evidence="2" type="ORF">ID875_19915</name>
</gene>
<dbReference type="AlphaFoldDB" id="A0A927BNB1"/>
<dbReference type="EMBL" id="JACWUS010000004">
    <property type="protein sequence ID" value="MBD2829746.1"/>
    <property type="molecule type" value="Genomic_DNA"/>
</dbReference>
<name>A0A927BNB1_STRGL</name>
<protein>
    <submittedName>
        <fullName evidence="2">Uncharacterized protein</fullName>
    </submittedName>
</protein>
<keyword evidence="1" id="KW-0472">Membrane</keyword>
<sequence length="51" mass="6106">MTLHFAASVHLAERWDGPPWFKWAFLGVWALCGVFVLYKLSRNGWKFPRRR</sequence>
<keyword evidence="1" id="KW-1133">Transmembrane helix</keyword>
<evidence type="ECO:0000256" key="1">
    <source>
        <dbReference type="SAM" id="Phobius"/>
    </source>
</evidence>
<feature type="transmembrane region" description="Helical" evidence="1">
    <location>
        <begin position="20"/>
        <end position="41"/>
    </location>
</feature>
<organism evidence="2">
    <name type="scientific">Streptomyces globisporus</name>
    <dbReference type="NCBI Taxonomy" id="1908"/>
    <lineage>
        <taxon>Bacteria</taxon>
        <taxon>Bacillati</taxon>
        <taxon>Actinomycetota</taxon>
        <taxon>Actinomycetes</taxon>
        <taxon>Kitasatosporales</taxon>
        <taxon>Streptomycetaceae</taxon>
        <taxon>Streptomyces</taxon>
    </lineage>
</organism>
<comment type="caution">
    <text evidence="2">The sequence shown here is derived from an EMBL/GenBank/DDBJ whole genome shotgun (WGS) entry which is preliminary data.</text>
</comment>
<evidence type="ECO:0000313" key="2">
    <source>
        <dbReference type="EMBL" id="MBD2829746.1"/>
    </source>
</evidence>
<proteinExistence type="predicted"/>
<reference evidence="2" key="1">
    <citation type="journal article" date="2020" name="PLoS ONE">
        <title>Isolation and characterization of Streptomyces bacteriophages and Streptomyces strains encoding biosynthetic arsenals: Streptomyces strains and phages for antibiotic discovery.</title>
        <authorList>
            <person name="Montano E.T."/>
            <person name="Nideffer J.F."/>
            <person name="Brumage L."/>
            <person name="Erb M."/>
            <person name="Derman A.I."/>
            <person name="Davis J.P."/>
            <person name="Estrada E."/>
            <person name="Fu S."/>
            <person name="Le D."/>
            <person name="Vuppala A."/>
            <person name="Tran C."/>
            <person name="Luterstein E."/>
            <person name="Lakkaraju S."/>
            <person name="Panchagnula S."/>
            <person name="Ren C."/>
            <person name="Doan J."/>
            <person name="Tran S."/>
            <person name="Soriano J."/>
            <person name="Fujita Y."/>
            <person name="Gutala P."/>
            <person name="Fujii Q."/>
            <person name="Lee M."/>
            <person name="Bui A."/>
            <person name="Villarreal C."/>
            <person name="Shing S.R."/>
            <person name="Kim S."/>
            <person name="Freeman D."/>
            <person name="Racha V."/>
            <person name="Ho A."/>
            <person name="Kumar P."/>
            <person name="Falah K."/>
            <person name="Dawson T."/>
            <person name="Enustun E."/>
            <person name="Prichard A."/>
            <person name="Gomez A."/>
            <person name="Khanna K."/>
            <person name="Trigg S."/>
            <person name="Fernandez L."/>
            <person name="Pogliano K."/>
            <person name="Pogliano J."/>
        </authorList>
    </citation>
    <scope>NUCLEOTIDE SEQUENCE</scope>
    <source>
        <strain evidence="2">QF2</strain>
    </source>
</reference>
<keyword evidence="1" id="KW-0812">Transmembrane</keyword>